<feature type="transmembrane region" description="Helical" evidence="2">
    <location>
        <begin position="121"/>
        <end position="144"/>
    </location>
</feature>
<dbReference type="PANTHER" id="PTHR42241">
    <property type="entry name" value="HYPOTHETICAL MEMBRANE PROTEIN, CONSERVED, DUF998 FAMILY"/>
    <property type="match status" value="1"/>
</dbReference>
<dbReference type="PATRIC" id="fig|1132509.6.peg.1547"/>
<keyword evidence="2" id="KW-0472">Membrane</keyword>
<dbReference type="Pfam" id="PF06197">
    <property type="entry name" value="DUF998"/>
    <property type="match status" value="1"/>
</dbReference>
<feature type="transmembrane region" description="Helical" evidence="2">
    <location>
        <begin position="48"/>
        <end position="74"/>
    </location>
</feature>
<keyword evidence="2" id="KW-1133">Transmembrane helix</keyword>
<accession>M0M3L9</accession>
<feature type="transmembrane region" description="Helical" evidence="2">
    <location>
        <begin position="94"/>
        <end position="114"/>
    </location>
</feature>
<keyword evidence="4" id="KW-1185">Reference proteome</keyword>
<name>M0M3L9_9EURY</name>
<sequence length="229" mass="23257">MLPARGPRSLALALGETDDSLKPPPTRGRTMATTEPDPLANPGTADRVAAAFGVFTVVVSLGGIASAIALSTRFSFATDALSDLGRATWRSSTAFNTGLLVSGLCALVPGVVLVRNSRTLLHVAGSLAFSLSAVCLALIGVFALPAPQHGTVAVGFFLGFTVAFVCYGAGDVRSGARRWGLFAIGLAAVHVGGWAVWIAAGTPGGLALPEIVGSGCVSAWILGTAVRLW</sequence>
<protein>
    <recommendedName>
        <fullName evidence="5">DUF998 domain-containing protein</fullName>
    </recommendedName>
</protein>
<organism evidence="3 4">
    <name type="scientific">Halococcus hamelinensis 100A6</name>
    <dbReference type="NCBI Taxonomy" id="1132509"/>
    <lineage>
        <taxon>Archaea</taxon>
        <taxon>Methanobacteriati</taxon>
        <taxon>Methanobacteriota</taxon>
        <taxon>Stenosarchaea group</taxon>
        <taxon>Halobacteria</taxon>
        <taxon>Halobacteriales</taxon>
        <taxon>Halococcaceae</taxon>
        <taxon>Halococcus</taxon>
    </lineage>
</organism>
<comment type="caution">
    <text evidence="3">The sequence shown here is derived from an EMBL/GenBank/DDBJ whole genome shotgun (WGS) entry which is preliminary data.</text>
</comment>
<feature type="region of interest" description="Disordered" evidence="1">
    <location>
        <begin position="13"/>
        <end position="40"/>
    </location>
</feature>
<evidence type="ECO:0000256" key="1">
    <source>
        <dbReference type="SAM" id="MobiDB-lite"/>
    </source>
</evidence>
<gene>
    <name evidence="3" type="ORF">C447_06823</name>
</gene>
<proteinExistence type="predicted"/>
<dbReference type="InterPro" id="IPR009339">
    <property type="entry name" value="DUF998"/>
</dbReference>
<dbReference type="Proteomes" id="UP000011566">
    <property type="component" value="Unassembled WGS sequence"/>
</dbReference>
<evidence type="ECO:0000256" key="2">
    <source>
        <dbReference type="SAM" id="Phobius"/>
    </source>
</evidence>
<dbReference type="eggNOG" id="arCOG02008">
    <property type="taxonomic scope" value="Archaea"/>
</dbReference>
<evidence type="ECO:0008006" key="5">
    <source>
        <dbReference type="Google" id="ProtNLM"/>
    </source>
</evidence>
<evidence type="ECO:0000313" key="3">
    <source>
        <dbReference type="EMBL" id="EMA39209.1"/>
    </source>
</evidence>
<feature type="transmembrane region" description="Helical" evidence="2">
    <location>
        <begin position="181"/>
        <end position="200"/>
    </location>
</feature>
<reference evidence="3 4" key="1">
    <citation type="journal article" date="2014" name="PLoS Genet.">
        <title>Phylogenetically driven sequencing of extremely halophilic archaea reveals strategies for static and dynamic osmo-response.</title>
        <authorList>
            <person name="Becker E.A."/>
            <person name="Seitzer P.M."/>
            <person name="Tritt A."/>
            <person name="Larsen D."/>
            <person name="Krusor M."/>
            <person name="Yao A.I."/>
            <person name="Wu D."/>
            <person name="Madern D."/>
            <person name="Eisen J.A."/>
            <person name="Darling A.E."/>
            <person name="Facciotti M.T."/>
        </authorList>
    </citation>
    <scope>NUCLEOTIDE SEQUENCE [LARGE SCALE GENOMIC DNA]</scope>
    <source>
        <strain evidence="3 4">100A6</strain>
    </source>
</reference>
<feature type="transmembrane region" description="Helical" evidence="2">
    <location>
        <begin position="206"/>
        <end position="226"/>
    </location>
</feature>
<dbReference type="EMBL" id="AOMB01000020">
    <property type="protein sequence ID" value="EMA39209.1"/>
    <property type="molecule type" value="Genomic_DNA"/>
</dbReference>
<feature type="transmembrane region" description="Helical" evidence="2">
    <location>
        <begin position="150"/>
        <end position="169"/>
    </location>
</feature>
<evidence type="ECO:0000313" key="4">
    <source>
        <dbReference type="Proteomes" id="UP000011566"/>
    </source>
</evidence>
<keyword evidence="2" id="KW-0812">Transmembrane</keyword>
<dbReference type="PANTHER" id="PTHR42241:SF2">
    <property type="entry name" value="HYPOTHETICAL MEMBRANE PROTEIN, CONSERVED, DUF998 FAMILY"/>
    <property type="match status" value="1"/>
</dbReference>
<dbReference type="AlphaFoldDB" id="M0M3L9"/>